<dbReference type="AlphaFoldDB" id="C5S4V9"/>
<dbReference type="OrthoDB" id="5663068at2"/>
<comment type="caution">
    <text evidence="1">The sequence shown here is derived from an EMBL/GenBank/DDBJ whole genome shotgun (WGS) entry which is preliminary data.</text>
</comment>
<dbReference type="InterPro" id="IPR011049">
    <property type="entry name" value="Serralysin-like_metalloprot_C"/>
</dbReference>
<evidence type="ECO:0000313" key="1">
    <source>
        <dbReference type="EMBL" id="EER46055.1"/>
    </source>
</evidence>
<proteinExistence type="predicted"/>
<feature type="non-terminal residue" evidence="1">
    <location>
        <position position="1"/>
    </location>
</feature>
<evidence type="ECO:0000313" key="2">
    <source>
        <dbReference type="Proteomes" id="UP000005532"/>
    </source>
</evidence>
<organism evidence="1 2">
    <name type="scientific">Actinobacillus minor NM305</name>
    <dbReference type="NCBI Taxonomy" id="637911"/>
    <lineage>
        <taxon>Bacteria</taxon>
        <taxon>Pseudomonadati</taxon>
        <taxon>Pseudomonadota</taxon>
        <taxon>Gammaproteobacteria</taxon>
        <taxon>Pasteurellales</taxon>
        <taxon>Pasteurellaceae</taxon>
        <taxon>Actinobacillus</taxon>
    </lineage>
</organism>
<dbReference type="SUPFAM" id="SSF101967">
    <property type="entry name" value="Adhesin YadA, collagen-binding domain"/>
    <property type="match status" value="1"/>
</dbReference>
<accession>C5S4V9</accession>
<dbReference type="eggNOG" id="COG5295">
    <property type="taxonomic scope" value="Bacteria"/>
</dbReference>
<reference evidence="1 2" key="1">
    <citation type="journal article" date="2010" name="Vet. Microbiol.">
        <title>Production of haemolysins by strains of the Actinobacillus minor/porcitonsillarum complex.</title>
        <authorList>
            <person name="Arya G."/>
            <person name="Niven D.F."/>
        </authorList>
    </citation>
    <scope>NUCLEOTIDE SEQUENCE [LARGE SCALE GENOMIC DNA]</scope>
    <source>
        <strain evidence="1 2">NM305</strain>
    </source>
</reference>
<dbReference type="Proteomes" id="UP000005532">
    <property type="component" value="Unassembled WGS sequence"/>
</dbReference>
<name>C5S4V9_9PAST</name>
<dbReference type="EMBL" id="ACQL01000155">
    <property type="protein sequence ID" value="EER46055.1"/>
    <property type="molecule type" value="Genomic_DNA"/>
</dbReference>
<sequence>VQLSKDLNVTTVNATTVKTGDTTMTDNGLTITGGPSLTKSGIDAADKKITNVADGTVGADSKDAINGCCEPKKLRKITIKTTKNFKY</sequence>
<dbReference type="Gene3D" id="2.20.70.140">
    <property type="match status" value="1"/>
</dbReference>
<gene>
    <name evidence="1" type="ORF">AM305_03273</name>
</gene>
<protein>
    <recommendedName>
        <fullName evidence="3">Trimeric autotransporter adhesin YadA-like stalk domain-containing protein</fullName>
    </recommendedName>
</protein>
<evidence type="ECO:0008006" key="3">
    <source>
        <dbReference type="Google" id="ProtNLM"/>
    </source>
</evidence>